<dbReference type="GO" id="GO:0003723">
    <property type="term" value="F:RNA binding"/>
    <property type="evidence" value="ECO:0007669"/>
    <property type="project" value="UniProtKB-KW"/>
</dbReference>
<evidence type="ECO:0000313" key="9">
    <source>
        <dbReference type="Proteomes" id="UP000008561"/>
    </source>
</evidence>
<dbReference type="EMBL" id="CP000859">
    <property type="protein sequence ID" value="ABW66550.1"/>
    <property type="molecule type" value="Genomic_DNA"/>
</dbReference>
<protein>
    <recommendedName>
        <fullName evidence="3">CRISPR system Cms protein Csm5</fullName>
    </recommendedName>
    <alternativeName>
        <fullName evidence="6">CRISPR type III A-associated protein Csm5</fullName>
    </alternativeName>
</protein>
<dbReference type="KEGG" id="dol:Dole_0740"/>
<evidence type="ECO:0000259" key="7">
    <source>
        <dbReference type="Pfam" id="PF03787"/>
    </source>
</evidence>
<keyword evidence="4" id="KW-0694">RNA-binding</keyword>
<dbReference type="AlphaFoldDB" id="A8ZV89"/>
<dbReference type="PANTHER" id="PTHR38007">
    <property type="entry name" value="CRISPR SYSTEM CMS PROTEIN CSM5"/>
    <property type="match status" value="1"/>
</dbReference>
<feature type="domain" description="CRISPR type III-associated protein" evidence="7">
    <location>
        <begin position="8"/>
        <end position="196"/>
    </location>
</feature>
<comment type="similarity">
    <text evidence="2">Belongs to the CRISPR-associated Csm5 family.</text>
</comment>
<keyword evidence="5" id="KW-0051">Antiviral defense</keyword>
<dbReference type="OrthoDB" id="24360at2"/>
<evidence type="ECO:0000313" key="8">
    <source>
        <dbReference type="EMBL" id="ABW66550.1"/>
    </source>
</evidence>
<dbReference type="RefSeq" id="WP_012174168.1">
    <property type="nucleotide sequence ID" value="NC_009943.1"/>
</dbReference>
<dbReference type="Pfam" id="PF03787">
    <property type="entry name" value="RAMPs"/>
    <property type="match status" value="1"/>
</dbReference>
<dbReference type="GO" id="GO:0051607">
    <property type="term" value="P:defense response to virus"/>
    <property type="evidence" value="ECO:0007669"/>
    <property type="project" value="UniProtKB-KW"/>
</dbReference>
<dbReference type="InterPro" id="IPR005537">
    <property type="entry name" value="RAMP_III_fam"/>
</dbReference>
<name>A8ZV89_DESOH</name>
<evidence type="ECO:0000256" key="4">
    <source>
        <dbReference type="ARBA" id="ARBA00022884"/>
    </source>
</evidence>
<dbReference type="HOGENOM" id="CLU_036878_2_0_7"/>
<organism evidence="8 9">
    <name type="scientific">Desulfosudis oleivorans (strain DSM 6200 / JCM 39069 / Hxd3)</name>
    <name type="common">Desulfococcus oleovorans</name>
    <dbReference type="NCBI Taxonomy" id="96561"/>
    <lineage>
        <taxon>Bacteria</taxon>
        <taxon>Pseudomonadati</taxon>
        <taxon>Thermodesulfobacteriota</taxon>
        <taxon>Desulfobacteria</taxon>
        <taxon>Desulfobacterales</taxon>
        <taxon>Desulfosudaceae</taxon>
        <taxon>Desulfosudis</taxon>
    </lineage>
</organism>
<evidence type="ECO:0000256" key="3">
    <source>
        <dbReference type="ARBA" id="ARBA00016113"/>
    </source>
</evidence>
<dbReference type="Proteomes" id="UP000008561">
    <property type="component" value="Chromosome"/>
</dbReference>
<comment type="function">
    <text evidence="1">This subunit might be involved in maturation of a crRNA intermediate to its mature form.</text>
</comment>
<dbReference type="PANTHER" id="PTHR38007:SF1">
    <property type="entry name" value="CRISPR SYSTEM CMS PROTEIN CSM5"/>
    <property type="match status" value="1"/>
</dbReference>
<dbReference type="STRING" id="96561.Dole_0740"/>
<dbReference type="PROSITE" id="PS51257">
    <property type="entry name" value="PROKAR_LIPOPROTEIN"/>
    <property type="match status" value="1"/>
</dbReference>
<evidence type="ECO:0000256" key="1">
    <source>
        <dbReference type="ARBA" id="ARBA00003088"/>
    </source>
</evidence>
<reference evidence="8 9" key="1">
    <citation type="submission" date="2007-10" db="EMBL/GenBank/DDBJ databases">
        <title>Complete sequence of Desulfococcus oleovorans Hxd3.</title>
        <authorList>
            <consortium name="US DOE Joint Genome Institute"/>
            <person name="Copeland A."/>
            <person name="Lucas S."/>
            <person name="Lapidus A."/>
            <person name="Barry K."/>
            <person name="Glavina del Rio T."/>
            <person name="Dalin E."/>
            <person name="Tice H."/>
            <person name="Pitluck S."/>
            <person name="Kiss H."/>
            <person name="Brettin T."/>
            <person name="Bruce D."/>
            <person name="Detter J.C."/>
            <person name="Han C."/>
            <person name="Schmutz J."/>
            <person name="Larimer F."/>
            <person name="Land M."/>
            <person name="Hauser L."/>
            <person name="Kyrpides N."/>
            <person name="Kim E."/>
            <person name="Wawrik B."/>
            <person name="Richardson P."/>
        </authorList>
    </citation>
    <scope>NUCLEOTIDE SEQUENCE [LARGE SCALE GENOMIC DNA]</scope>
    <source>
        <strain evidence="9">DSM 6200 / JCM 39069 / Hxd3</strain>
    </source>
</reference>
<gene>
    <name evidence="8" type="ordered locus">Dole_0740</name>
</gene>
<dbReference type="NCBIfam" id="TIGR01899">
    <property type="entry name" value="cas_TM1807_csm5"/>
    <property type="match status" value="1"/>
</dbReference>
<accession>A8ZV89</accession>
<dbReference type="InterPro" id="IPR010173">
    <property type="entry name" value="CRISPR-assoc_Csm5"/>
</dbReference>
<proteinExistence type="inferred from homology"/>
<sequence length="391" mass="44536">MTTYHFKAQALTPIHIGCGCEIDPTEFLIKDETLVQFNTARVIKDLSPEEKTRFAAFADRADLKEMQNFLGHHLDIQRHAMNTIDASDAFIKEYTAKASNPNNRFIVSMMPRNPHTGSVYVPGSSIKGAIRTAVVNYFANIDANTRPSVHQKVQAERDIKKKCVALEETALNCRKSETHKDVFRLIHVSDAELPDNSTRIDWAENSGAKGIQMWVERVQSKADAATPPEFTVSIRLDSKAMKRPGVKENLGRELNIDLIMDACNRFYWARMIDEAARFDNKEADDTSWKAIEKLFPLGQLDNGQTISINPSVDVWDHREYVNRRMLIRVGHFSHFESLSVDELRQGWHAKKREPITQGSTRTRCTMENGQPAMPFGWLILTLDQEQGVSRY</sequence>
<evidence type="ECO:0000256" key="6">
    <source>
        <dbReference type="ARBA" id="ARBA00031720"/>
    </source>
</evidence>
<evidence type="ECO:0000256" key="2">
    <source>
        <dbReference type="ARBA" id="ARBA00006680"/>
    </source>
</evidence>
<evidence type="ECO:0000256" key="5">
    <source>
        <dbReference type="ARBA" id="ARBA00023118"/>
    </source>
</evidence>
<dbReference type="eggNOG" id="COG1332">
    <property type="taxonomic scope" value="Bacteria"/>
</dbReference>
<keyword evidence="9" id="KW-1185">Reference proteome</keyword>